<feature type="transmembrane region" description="Helical" evidence="7">
    <location>
        <begin position="165"/>
        <end position="189"/>
    </location>
</feature>
<feature type="domain" description="ABC transmembrane type-1" evidence="8">
    <location>
        <begin position="55"/>
        <end position="243"/>
    </location>
</feature>
<feature type="transmembrane region" description="Helical" evidence="7">
    <location>
        <begin position="55"/>
        <end position="88"/>
    </location>
</feature>
<name>A0ABY5ZAX8_9ACTN</name>
<dbReference type="Proteomes" id="UP001058271">
    <property type="component" value="Chromosome"/>
</dbReference>
<keyword evidence="6 7" id="KW-0472">Membrane</keyword>
<evidence type="ECO:0000256" key="3">
    <source>
        <dbReference type="ARBA" id="ARBA00022475"/>
    </source>
</evidence>
<dbReference type="PROSITE" id="PS50928">
    <property type="entry name" value="ABC_TM1"/>
    <property type="match status" value="1"/>
</dbReference>
<feature type="transmembrane region" description="Helical" evidence="7">
    <location>
        <begin position="125"/>
        <end position="144"/>
    </location>
</feature>
<evidence type="ECO:0000256" key="6">
    <source>
        <dbReference type="ARBA" id="ARBA00023136"/>
    </source>
</evidence>
<gene>
    <name evidence="9" type="ORF">Drose_13655</name>
</gene>
<keyword evidence="5 7" id="KW-1133">Transmembrane helix</keyword>
<dbReference type="InterPro" id="IPR035906">
    <property type="entry name" value="MetI-like_sf"/>
</dbReference>
<dbReference type="InterPro" id="IPR000515">
    <property type="entry name" value="MetI-like"/>
</dbReference>
<keyword evidence="4 7" id="KW-0812">Transmembrane</keyword>
<evidence type="ECO:0000256" key="2">
    <source>
        <dbReference type="ARBA" id="ARBA00022448"/>
    </source>
</evidence>
<dbReference type="Gene3D" id="1.10.3720.10">
    <property type="entry name" value="MetI-like"/>
    <property type="match status" value="1"/>
</dbReference>
<evidence type="ECO:0000259" key="8">
    <source>
        <dbReference type="PROSITE" id="PS50928"/>
    </source>
</evidence>
<keyword evidence="3" id="KW-1003">Cell membrane</keyword>
<feature type="transmembrane region" description="Helical" evidence="7">
    <location>
        <begin position="224"/>
        <end position="244"/>
    </location>
</feature>
<reference evidence="9" key="1">
    <citation type="submission" date="2021-04" db="EMBL/GenBank/DDBJ databases">
        <title>Biosynthetic gene clusters of Dactylosporangioum roseum.</title>
        <authorList>
            <person name="Hartkoorn R.C."/>
            <person name="Beaudoing E."/>
            <person name="Hot D."/>
            <person name="Moureu S."/>
        </authorList>
    </citation>
    <scope>NUCLEOTIDE SEQUENCE</scope>
    <source>
        <strain evidence="9">NRRL B-16295</strain>
    </source>
</reference>
<evidence type="ECO:0000313" key="10">
    <source>
        <dbReference type="Proteomes" id="UP001058271"/>
    </source>
</evidence>
<sequence>MNKPIQKTAVRVTVVAVVILAWELIPRIAGISPIVLPPFSSAVEVLWERALDGSLWQSLLASLSLLVRGVGLGILIAIVMTAGCFIIPGGREVLQTLVGLFNPLPAIAILPLALLWFGFSERSMILVIVFSVVWAMSLNAYAGFSTIRPVLVDVGRNLGLRGPRLIASIFFPAALPHLLSGLRIGWAFAWRTAVAAELVYGAAGGQGGIGWQIYLDRSEFNTGGVFAGLLTIVLVGLVVEYGILNTIETRTVKKWGMVN</sequence>
<dbReference type="PANTHER" id="PTHR30151:SF16">
    <property type="entry name" value="ABC TRANSPORTER PERMEASE PROTEIN"/>
    <property type="match status" value="1"/>
</dbReference>
<proteinExistence type="inferred from homology"/>
<evidence type="ECO:0000313" key="9">
    <source>
        <dbReference type="EMBL" id="UWZ39176.1"/>
    </source>
</evidence>
<feature type="transmembrane region" description="Helical" evidence="7">
    <location>
        <begin position="12"/>
        <end position="35"/>
    </location>
</feature>
<dbReference type="RefSeq" id="WP_260728577.1">
    <property type="nucleotide sequence ID" value="NZ_BAAABS010000015.1"/>
</dbReference>
<evidence type="ECO:0000256" key="1">
    <source>
        <dbReference type="ARBA" id="ARBA00004651"/>
    </source>
</evidence>
<dbReference type="EMBL" id="CP073721">
    <property type="protein sequence ID" value="UWZ39176.1"/>
    <property type="molecule type" value="Genomic_DNA"/>
</dbReference>
<evidence type="ECO:0000256" key="4">
    <source>
        <dbReference type="ARBA" id="ARBA00022692"/>
    </source>
</evidence>
<dbReference type="Pfam" id="PF00528">
    <property type="entry name" value="BPD_transp_1"/>
    <property type="match status" value="1"/>
</dbReference>
<evidence type="ECO:0000256" key="7">
    <source>
        <dbReference type="RuleBase" id="RU363032"/>
    </source>
</evidence>
<dbReference type="CDD" id="cd06261">
    <property type="entry name" value="TM_PBP2"/>
    <property type="match status" value="1"/>
</dbReference>
<evidence type="ECO:0000256" key="5">
    <source>
        <dbReference type="ARBA" id="ARBA00022989"/>
    </source>
</evidence>
<dbReference type="PANTHER" id="PTHR30151">
    <property type="entry name" value="ALKANE SULFONATE ABC TRANSPORTER-RELATED, MEMBRANE SUBUNIT"/>
    <property type="match status" value="1"/>
</dbReference>
<protein>
    <submittedName>
        <fullName evidence="9">ABC transporter permease subunit</fullName>
    </submittedName>
</protein>
<keyword evidence="2 7" id="KW-0813">Transport</keyword>
<accession>A0ABY5ZAX8</accession>
<keyword evidence="10" id="KW-1185">Reference proteome</keyword>
<organism evidence="9 10">
    <name type="scientific">Dactylosporangium roseum</name>
    <dbReference type="NCBI Taxonomy" id="47989"/>
    <lineage>
        <taxon>Bacteria</taxon>
        <taxon>Bacillati</taxon>
        <taxon>Actinomycetota</taxon>
        <taxon>Actinomycetes</taxon>
        <taxon>Micromonosporales</taxon>
        <taxon>Micromonosporaceae</taxon>
        <taxon>Dactylosporangium</taxon>
    </lineage>
</organism>
<dbReference type="SUPFAM" id="SSF161098">
    <property type="entry name" value="MetI-like"/>
    <property type="match status" value="1"/>
</dbReference>
<comment type="similarity">
    <text evidence="7">Belongs to the binding-protein-dependent transport system permease family.</text>
</comment>
<feature type="transmembrane region" description="Helical" evidence="7">
    <location>
        <begin position="100"/>
        <end position="119"/>
    </location>
</feature>
<comment type="subcellular location">
    <subcellularLocation>
        <location evidence="1 7">Cell membrane</location>
        <topology evidence="1 7">Multi-pass membrane protein</topology>
    </subcellularLocation>
</comment>